<sequence>MADNVIKSQKYKSSLSSSISHPQSCYISRSIHTLHGLHNSLENIKSGKSQDPNLLKSNESTASSVSTYDIDSKESQECFNWEKEIQNHTKKKTIH</sequence>
<keyword evidence="3" id="KW-1185">Reference proteome</keyword>
<feature type="compositionally biased region" description="Low complexity" evidence="1">
    <location>
        <begin position="7"/>
        <end position="20"/>
    </location>
</feature>
<evidence type="ECO:0000313" key="2">
    <source>
        <dbReference type="EMBL" id="CAG8595541.1"/>
    </source>
</evidence>
<accession>A0A9N9CCT4</accession>
<evidence type="ECO:0000256" key="1">
    <source>
        <dbReference type="SAM" id="MobiDB-lite"/>
    </source>
</evidence>
<dbReference type="AlphaFoldDB" id="A0A9N9CCT4"/>
<name>A0A9N9CCT4_9GLOM</name>
<organism evidence="2 3">
    <name type="scientific">Diversispora eburnea</name>
    <dbReference type="NCBI Taxonomy" id="1213867"/>
    <lineage>
        <taxon>Eukaryota</taxon>
        <taxon>Fungi</taxon>
        <taxon>Fungi incertae sedis</taxon>
        <taxon>Mucoromycota</taxon>
        <taxon>Glomeromycotina</taxon>
        <taxon>Glomeromycetes</taxon>
        <taxon>Diversisporales</taxon>
        <taxon>Diversisporaceae</taxon>
        <taxon>Diversispora</taxon>
    </lineage>
</organism>
<comment type="caution">
    <text evidence="2">The sequence shown here is derived from an EMBL/GenBank/DDBJ whole genome shotgun (WGS) entry which is preliminary data.</text>
</comment>
<feature type="region of interest" description="Disordered" evidence="1">
    <location>
        <begin position="42"/>
        <end position="67"/>
    </location>
</feature>
<reference evidence="2" key="1">
    <citation type="submission" date="2021-06" db="EMBL/GenBank/DDBJ databases">
        <authorList>
            <person name="Kallberg Y."/>
            <person name="Tangrot J."/>
            <person name="Rosling A."/>
        </authorList>
    </citation>
    <scope>NUCLEOTIDE SEQUENCE</scope>
    <source>
        <strain evidence="2">AZ414A</strain>
    </source>
</reference>
<dbReference type="OrthoDB" id="2474266at2759"/>
<proteinExistence type="predicted"/>
<feature type="region of interest" description="Disordered" evidence="1">
    <location>
        <begin position="1"/>
        <end position="20"/>
    </location>
</feature>
<dbReference type="EMBL" id="CAJVPK010001691">
    <property type="protein sequence ID" value="CAG8595541.1"/>
    <property type="molecule type" value="Genomic_DNA"/>
</dbReference>
<evidence type="ECO:0000313" key="3">
    <source>
        <dbReference type="Proteomes" id="UP000789706"/>
    </source>
</evidence>
<gene>
    <name evidence="2" type="ORF">DEBURN_LOCUS9267</name>
</gene>
<protein>
    <submittedName>
        <fullName evidence="2">11574_t:CDS:1</fullName>
    </submittedName>
</protein>
<dbReference type="Proteomes" id="UP000789706">
    <property type="component" value="Unassembled WGS sequence"/>
</dbReference>